<keyword evidence="4" id="KW-1185">Reference proteome</keyword>
<gene>
    <name evidence="3" type="ORF">FHS79_001820</name>
</gene>
<feature type="transmembrane region" description="Helical" evidence="2">
    <location>
        <begin position="60"/>
        <end position="86"/>
    </location>
</feature>
<evidence type="ECO:0000313" key="4">
    <source>
        <dbReference type="Proteomes" id="UP000538147"/>
    </source>
</evidence>
<feature type="region of interest" description="Disordered" evidence="1">
    <location>
        <begin position="1"/>
        <end position="24"/>
    </location>
</feature>
<protein>
    <submittedName>
        <fullName evidence="3">Uncharacterized protein</fullName>
    </submittedName>
</protein>
<keyword evidence="2" id="KW-1133">Transmembrane helix</keyword>
<comment type="caution">
    <text evidence="3">The sequence shown here is derived from an EMBL/GenBank/DDBJ whole genome shotgun (WGS) entry which is preliminary data.</text>
</comment>
<reference evidence="3 4" key="1">
    <citation type="submission" date="2020-08" db="EMBL/GenBank/DDBJ databases">
        <title>Genomic Encyclopedia of Type Strains, Phase IV (KMG-IV): sequencing the most valuable type-strain genomes for metagenomic binning, comparative biology and taxonomic classification.</title>
        <authorList>
            <person name="Goeker M."/>
        </authorList>
    </citation>
    <scope>NUCLEOTIDE SEQUENCE [LARGE SCALE GENOMIC DNA]</scope>
    <source>
        <strain evidence="3 4">DSM 102189</strain>
    </source>
</reference>
<accession>A0A841L7T6</accession>
<name>A0A841L7T6_9SPHN</name>
<keyword evidence="2" id="KW-0812">Transmembrane</keyword>
<sequence>MIAKSPPPPHPETHSATRHRPGRAQSWRRFRRLLALTALVGVVAAGAAVAWVAGQGDTSIHLMLALGGGIFLSLLLGGALMGLIFLSNRSGHDDETATGFDADDRF</sequence>
<keyword evidence="2" id="KW-0472">Membrane</keyword>
<dbReference type="RefSeq" id="WP_184198598.1">
    <property type="nucleotide sequence ID" value="NZ_JACIIV010000011.1"/>
</dbReference>
<evidence type="ECO:0000313" key="3">
    <source>
        <dbReference type="EMBL" id="MBB6227651.1"/>
    </source>
</evidence>
<dbReference type="EMBL" id="JACIIV010000011">
    <property type="protein sequence ID" value="MBB6227651.1"/>
    <property type="molecule type" value="Genomic_DNA"/>
</dbReference>
<organism evidence="3 4">
    <name type="scientific">Polymorphobacter multimanifer</name>
    <dbReference type="NCBI Taxonomy" id="1070431"/>
    <lineage>
        <taxon>Bacteria</taxon>
        <taxon>Pseudomonadati</taxon>
        <taxon>Pseudomonadota</taxon>
        <taxon>Alphaproteobacteria</taxon>
        <taxon>Sphingomonadales</taxon>
        <taxon>Sphingosinicellaceae</taxon>
        <taxon>Polymorphobacter</taxon>
    </lineage>
</organism>
<evidence type="ECO:0000256" key="2">
    <source>
        <dbReference type="SAM" id="Phobius"/>
    </source>
</evidence>
<proteinExistence type="predicted"/>
<feature type="transmembrane region" description="Helical" evidence="2">
    <location>
        <begin position="33"/>
        <end position="54"/>
    </location>
</feature>
<feature type="compositionally biased region" description="Pro residues" evidence="1">
    <location>
        <begin position="1"/>
        <end position="10"/>
    </location>
</feature>
<evidence type="ECO:0000256" key="1">
    <source>
        <dbReference type="SAM" id="MobiDB-lite"/>
    </source>
</evidence>
<dbReference type="Proteomes" id="UP000538147">
    <property type="component" value="Unassembled WGS sequence"/>
</dbReference>
<dbReference type="AlphaFoldDB" id="A0A841L7T6"/>